<gene>
    <name evidence="1" type="ORF">E5S67_05424</name>
</gene>
<proteinExistence type="predicted"/>
<name>A0ABX2D4R0_9CYAN</name>
<accession>A0ABX2D4R0</accession>
<dbReference type="EMBL" id="SRRZ01000142">
    <property type="protein sequence ID" value="NQE37649.1"/>
    <property type="molecule type" value="Genomic_DNA"/>
</dbReference>
<dbReference type="Proteomes" id="UP000702425">
    <property type="component" value="Unassembled WGS sequence"/>
</dbReference>
<protein>
    <recommendedName>
        <fullName evidence="3">Secreted protein</fullName>
    </recommendedName>
</protein>
<evidence type="ECO:0000313" key="1">
    <source>
        <dbReference type="EMBL" id="NQE37649.1"/>
    </source>
</evidence>
<evidence type="ECO:0008006" key="3">
    <source>
        <dbReference type="Google" id="ProtNLM"/>
    </source>
</evidence>
<reference evidence="1 2" key="1">
    <citation type="journal article" date="2020" name="Sci. Rep.">
        <title>A novel cyanobacterial geosmin producer, revising GeoA distribution and dispersion patterns in Bacteria.</title>
        <authorList>
            <person name="Churro C."/>
            <person name="Semedo-Aguiar A.P."/>
            <person name="Silva A.D."/>
            <person name="Pereira-Leal J.B."/>
            <person name="Leite R.B."/>
        </authorList>
    </citation>
    <scope>NUCLEOTIDE SEQUENCE [LARGE SCALE GENOMIC DNA]</scope>
    <source>
        <strain evidence="1 2">IPMA8</strain>
    </source>
</reference>
<keyword evidence="2" id="KW-1185">Reference proteome</keyword>
<evidence type="ECO:0000313" key="2">
    <source>
        <dbReference type="Proteomes" id="UP000702425"/>
    </source>
</evidence>
<organism evidence="1 2">
    <name type="scientific">Microcoleus asticus IPMA8</name>
    <dbReference type="NCBI Taxonomy" id="2563858"/>
    <lineage>
        <taxon>Bacteria</taxon>
        <taxon>Bacillati</taxon>
        <taxon>Cyanobacteriota</taxon>
        <taxon>Cyanophyceae</taxon>
        <taxon>Oscillatoriophycideae</taxon>
        <taxon>Oscillatoriales</taxon>
        <taxon>Microcoleaceae</taxon>
        <taxon>Microcoleus</taxon>
        <taxon>Microcoleus asticus</taxon>
    </lineage>
</organism>
<sequence>MLAGAVFWVTTSATGSIEVVTVALGLVPLLLAGEESGLMEVLLAVLLMEVRVGGTVKPIVRVTVSALAIATGPKVTMPVTGSYTPPLDAVTPLKPGTMLSVMVTASAGLGPKLTVAIV</sequence>
<comment type="caution">
    <text evidence="1">The sequence shown here is derived from an EMBL/GenBank/DDBJ whole genome shotgun (WGS) entry which is preliminary data.</text>
</comment>